<feature type="region of interest" description="Disordered" evidence="6">
    <location>
        <begin position="280"/>
        <end position="328"/>
    </location>
</feature>
<dbReference type="InterPro" id="IPR037278">
    <property type="entry name" value="ARFGAP/RecO"/>
</dbReference>
<dbReference type="OrthoDB" id="983479at2759"/>
<feature type="compositionally biased region" description="Low complexity" evidence="6">
    <location>
        <begin position="293"/>
        <end position="313"/>
    </location>
</feature>
<dbReference type="Proteomes" id="UP000063063">
    <property type="component" value="Chromosome 32"/>
</dbReference>
<dbReference type="GO" id="GO:0030100">
    <property type="term" value="P:regulation of endocytosis"/>
    <property type="evidence" value="ECO:0007669"/>
    <property type="project" value="TreeGrafter"/>
</dbReference>
<dbReference type="CDD" id="cd08830">
    <property type="entry name" value="ArfGap_ArfGap1"/>
    <property type="match status" value="1"/>
</dbReference>
<keyword evidence="9" id="KW-1185">Reference proteome</keyword>
<keyword evidence="4" id="KW-0862">Zinc</keyword>
<dbReference type="KEGG" id="lpan:LPMP_321300"/>
<dbReference type="RefSeq" id="XP_010701816.1">
    <property type="nucleotide sequence ID" value="XM_010703514.1"/>
</dbReference>
<feature type="compositionally biased region" description="Polar residues" evidence="6">
    <location>
        <begin position="152"/>
        <end position="166"/>
    </location>
</feature>
<dbReference type="GO" id="GO:0032012">
    <property type="term" value="P:regulation of ARF protein signal transduction"/>
    <property type="evidence" value="ECO:0007669"/>
    <property type="project" value="TreeGrafter"/>
</dbReference>
<dbReference type="VEuPathDB" id="TriTrypDB:LPAL13_320018300"/>
<evidence type="ECO:0000259" key="7">
    <source>
        <dbReference type="PROSITE" id="PS50115"/>
    </source>
</evidence>
<dbReference type="InterPro" id="IPR038508">
    <property type="entry name" value="ArfGAP_dom_sf"/>
</dbReference>
<dbReference type="Gene3D" id="1.10.220.150">
    <property type="entry name" value="Arf GTPase activating protein"/>
    <property type="match status" value="1"/>
</dbReference>
<dbReference type="AlphaFoldDB" id="A0A088RYI9"/>
<evidence type="ECO:0000313" key="9">
    <source>
        <dbReference type="Proteomes" id="UP000063063"/>
    </source>
</evidence>
<dbReference type="SUPFAM" id="SSF57863">
    <property type="entry name" value="ArfGap/RecO-like zinc finger"/>
    <property type="match status" value="1"/>
</dbReference>
<dbReference type="PRINTS" id="PR00405">
    <property type="entry name" value="REVINTRACTNG"/>
</dbReference>
<dbReference type="PROSITE" id="PS50115">
    <property type="entry name" value="ARFGAP"/>
    <property type="match status" value="1"/>
</dbReference>
<dbReference type="GO" id="GO:0008270">
    <property type="term" value="F:zinc ion binding"/>
    <property type="evidence" value="ECO:0007669"/>
    <property type="project" value="UniProtKB-KW"/>
</dbReference>
<dbReference type="GO" id="GO:0000139">
    <property type="term" value="C:Golgi membrane"/>
    <property type="evidence" value="ECO:0007669"/>
    <property type="project" value="TreeGrafter"/>
</dbReference>
<evidence type="ECO:0000256" key="3">
    <source>
        <dbReference type="ARBA" id="ARBA00022771"/>
    </source>
</evidence>
<name>A0A088RYI9_LEIPA</name>
<dbReference type="InterPro" id="IPR001164">
    <property type="entry name" value="ArfGAP_dom"/>
</dbReference>
<feature type="compositionally biased region" description="Polar residues" evidence="6">
    <location>
        <begin position="280"/>
        <end position="290"/>
    </location>
</feature>
<protein>
    <submittedName>
        <fullName evidence="8">ADP-ribosylation factor GTPase activating protein 1, putative</fullName>
    </submittedName>
</protein>
<evidence type="ECO:0000256" key="4">
    <source>
        <dbReference type="ARBA" id="ARBA00022833"/>
    </source>
</evidence>
<accession>A0A088RYI9</accession>
<dbReference type="GO" id="GO:0005096">
    <property type="term" value="F:GTPase activator activity"/>
    <property type="evidence" value="ECO:0007669"/>
    <property type="project" value="UniProtKB-KW"/>
</dbReference>
<evidence type="ECO:0000256" key="1">
    <source>
        <dbReference type="ARBA" id="ARBA00022468"/>
    </source>
</evidence>
<keyword evidence="1" id="KW-0343">GTPase activation</keyword>
<evidence type="ECO:0000256" key="6">
    <source>
        <dbReference type="SAM" id="MobiDB-lite"/>
    </source>
</evidence>
<dbReference type="VEuPathDB" id="TriTrypDB:LPMP_321300"/>
<evidence type="ECO:0000313" key="8">
    <source>
        <dbReference type="EMBL" id="AIO01016.1"/>
    </source>
</evidence>
<feature type="region of interest" description="Disordered" evidence="6">
    <location>
        <begin position="367"/>
        <end position="408"/>
    </location>
</feature>
<dbReference type="Pfam" id="PF01412">
    <property type="entry name" value="ArfGap"/>
    <property type="match status" value="1"/>
</dbReference>
<keyword evidence="2" id="KW-0479">Metal-binding</keyword>
<dbReference type="PANTHER" id="PTHR46395:SF1">
    <property type="entry name" value="ADP-RIBOSYLATION FACTOR GTPASE-ACTIVATING PROTEIN 1"/>
    <property type="match status" value="1"/>
</dbReference>
<sequence>MTNHTYVSPEDERAFMAILAKDLECSRCFECGAPSPQWCDVMHGTFICLNCSGQHRGLGVHLSFVRSSTMDGWMNWKPEKLRQMELGGNRRARLYFEAHNVPKAPFRNRYESLPALRYADMLESEALDKPFSEAAWQPPAWYARLKAAESPSEGSPTSAYPQTNPTRFAGHGSNGQPHAMSGNSGGGSEWYSALYSGWSTVSQKATELAQHATKAVQSADVEGVRTSLAQRWAGVSATVSTYATDLQQRMAEGGRDMNVPGGDEDDGLAHMLHNVRQVQAENGVDNTPGGQSRYGPVESSSSSSYGPGSRASVQARPIGPTSPESSKVYQGRILMQSACESAPTASVASSMSPGWRSPARLNHNVTLSSTELKANRPVNPLGGDGGSAPSAAPQLPAKDNWSWEDENF</sequence>
<feature type="region of interest" description="Disordered" evidence="6">
    <location>
        <begin position="152"/>
        <end position="185"/>
    </location>
</feature>
<dbReference type="GeneID" id="22577871"/>
<evidence type="ECO:0000256" key="2">
    <source>
        <dbReference type="ARBA" id="ARBA00022723"/>
    </source>
</evidence>
<keyword evidence="3 5" id="KW-0863">Zinc-finger</keyword>
<dbReference type="EMBL" id="CP009401">
    <property type="protein sequence ID" value="AIO01016.1"/>
    <property type="molecule type" value="Genomic_DNA"/>
</dbReference>
<evidence type="ECO:0000256" key="5">
    <source>
        <dbReference type="PROSITE-ProRule" id="PRU00288"/>
    </source>
</evidence>
<reference evidence="8 9" key="1">
    <citation type="journal article" date="2015" name="Sci. Rep.">
        <title>The genome of Leishmania panamensis: insights into genomics of the L. (Viannia) subgenus.</title>
        <authorList>
            <person name="Llanes A."/>
            <person name="Restrepo C.M."/>
            <person name="Vecchio G.D."/>
            <person name="Anguizola F.J."/>
            <person name="Lleonart R."/>
        </authorList>
    </citation>
    <scope>NUCLEOTIDE SEQUENCE [LARGE SCALE GENOMIC DNA]</scope>
    <source>
        <strain evidence="8 9">MHOM/PA/94/PSC-1</strain>
    </source>
</reference>
<dbReference type="SMART" id="SM00105">
    <property type="entry name" value="ArfGap"/>
    <property type="match status" value="1"/>
</dbReference>
<dbReference type="PANTHER" id="PTHR46395">
    <property type="entry name" value="ADP-RIBOSYLATION FACTOR GTPASE-ACTIVATING PROTEIN 1"/>
    <property type="match status" value="1"/>
</dbReference>
<gene>
    <name evidence="8" type="ORF">LPMP_321300</name>
</gene>
<dbReference type="eggNOG" id="KOG0704">
    <property type="taxonomic scope" value="Eukaryota"/>
</dbReference>
<organism evidence="8 9">
    <name type="scientific">Leishmania panamensis</name>
    <dbReference type="NCBI Taxonomy" id="5679"/>
    <lineage>
        <taxon>Eukaryota</taxon>
        <taxon>Discoba</taxon>
        <taxon>Euglenozoa</taxon>
        <taxon>Kinetoplastea</taxon>
        <taxon>Metakinetoplastina</taxon>
        <taxon>Trypanosomatida</taxon>
        <taxon>Trypanosomatidae</taxon>
        <taxon>Leishmaniinae</taxon>
        <taxon>Leishmania</taxon>
        <taxon>Leishmania guyanensis species complex</taxon>
    </lineage>
</organism>
<feature type="domain" description="Arf-GAP" evidence="7">
    <location>
        <begin position="12"/>
        <end position="131"/>
    </location>
</feature>
<proteinExistence type="predicted"/>